<sequence>MATSPAVATAAAPDATPAQQHPTEPDSPSIPPARAPAPVEPTAAAPTPFAPTAAAPTAAPPTAVAPAPPGRAPSYRTGDYLLVLESLPINQYDYASAQARAGRPGLTVVDSGTVPGLNPGYWAVVSTAGYSSERAARAACSDFGRTPSGACYPRRVGG</sequence>
<dbReference type="Proteomes" id="UP000008366">
    <property type="component" value="Unassembled WGS sequence"/>
</dbReference>
<proteinExistence type="predicted"/>
<comment type="caution">
    <text evidence="2">The sequence shown here is derived from an EMBL/GenBank/DDBJ whole genome shotgun (WGS) entry which is preliminary data.</text>
</comment>
<evidence type="ECO:0000256" key="1">
    <source>
        <dbReference type="SAM" id="MobiDB-lite"/>
    </source>
</evidence>
<feature type="region of interest" description="Disordered" evidence="1">
    <location>
        <begin position="1"/>
        <end position="76"/>
    </location>
</feature>
<organism evidence="2 3">
    <name type="scientific">Kineosphaera limosa NBRC 100340</name>
    <dbReference type="NCBI Taxonomy" id="1184609"/>
    <lineage>
        <taxon>Bacteria</taxon>
        <taxon>Bacillati</taxon>
        <taxon>Actinomycetota</taxon>
        <taxon>Actinomycetes</taxon>
        <taxon>Micrococcales</taxon>
        <taxon>Dermatophilaceae</taxon>
        <taxon>Kineosphaera</taxon>
    </lineage>
</organism>
<protein>
    <submittedName>
        <fullName evidence="2">Uncharacterized protein</fullName>
    </submittedName>
</protein>
<evidence type="ECO:0000313" key="3">
    <source>
        <dbReference type="Proteomes" id="UP000008366"/>
    </source>
</evidence>
<name>K6WVT2_9MICO</name>
<evidence type="ECO:0000313" key="2">
    <source>
        <dbReference type="EMBL" id="GAB97931.1"/>
    </source>
</evidence>
<accession>K6WVT2</accession>
<gene>
    <name evidence="2" type="ORF">KILIM_089_00010</name>
</gene>
<dbReference type="eggNOG" id="ENOG5031QY2">
    <property type="taxonomic scope" value="Bacteria"/>
</dbReference>
<feature type="compositionally biased region" description="Low complexity" evidence="1">
    <location>
        <begin position="1"/>
        <end position="18"/>
    </location>
</feature>
<keyword evidence="3" id="KW-1185">Reference proteome</keyword>
<reference evidence="2 3" key="1">
    <citation type="submission" date="2012-08" db="EMBL/GenBank/DDBJ databases">
        <title>Whole genome shotgun sequence of Kineosphaera limosa NBRC 100340.</title>
        <authorList>
            <person name="Yoshida I."/>
            <person name="Isaki S."/>
            <person name="Hosoyama A."/>
            <person name="Tsuchikane K."/>
            <person name="Katsumata H."/>
            <person name="Ando Y."/>
            <person name="Ohji S."/>
            <person name="Hamada M."/>
            <person name="Tamura T."/>
            <person name="Yamazoe A."/>
            <person name="Yamazaki S."/>
            <person name="Fujita N."/>
        </authorList>
    </citation>
    <scope>NUCLEOTIDE SEQUENCE [LARGE SCALE GENOMIC DNA]</scope>
    <source>
        <strain evidence="2 3">NBRC 100340</strain>
    </source>
</reference>
<feature type="compositionally biased region" description="Low complexity" evidence="1">
    <location>
        <begin position="40"/>
        <end position="65"/>
    </location>
</feature>
<feature type="compositionally biased region" description="Pro residues" evidence="1">
    <location>
        <begin position="28"/>
        <end position="39"/>
    </location>
</feature>
<dbReference type="EMBL" id="BAHD01000089">
    <property type="protein sequence ID" value="GAB97931.1"/>
    <property type="molecule type" value="Genomic_DNA"/>
</dbReference>
<dbReference type="AlphaFoldDB" id="K6WVT2"/>